<feature type="compositionally biased region" description="Basic residues" evidence="1">
    <location>
        <begin position="406"/>
        <end position="417"/>
    </location>
</feature>
<evidence type="ECO:0000313" key="3">
    <source>
        <dbReference type="Proteomes" id="UP001642464"/>
    </source>
</evidence>
<comment type="caution">
    <text evidence="2">The sequence shown here is derived from an EMBL/GenBank/DDBJ whole genome shotgun (WGS) entry which is preliminary data.</text>
</comment>
<organism evidence="2 3">
    <name type="scientific">Durusdinium trenchii</name>
    <dbReference type="NCBI Taxonomy" id="1381693"/>
    <lineage>
        <taxon>Eukaryota</taxon>
        <taxon>Sar</taxon>
        <taxon>Alveolata</taxon>
        <taxon>Dinophyceae</taxon>
        <taxon>Suessiales</taxon>
        <taxon>Symbiodiniaceae</taxon>
        <taxon>Durusdinium</taxon>
    </lineage>
</organism>
<reference evidence="2 3" key="1">
    <citation type="submission" date="2024-02" db="EMBL/GenBank/DDBJ databases">
        <authorList>
            <person name="Chen Y."/>
            <person name="Shah S."/>
            <person name="Dougan E. K."/>
            <person name="Thang M."/>
            <person name="Chan C."/>
        </authorList>
    </citation>
    <scope>NUCLEOTIDE SEQUENCE [LARGE SCALE GENOMIC DNA]</scope>
</reference>
<feature type="compositionally biased region" description="Basic and acidic residues" evidence="1">
    <location>
        <begin position="14"/>
        <end position="28"/>
    </location>
</feature>
<feature type="region of interest" description="Disordered" evidence="1">
    <location>
        <begin position="1078"/>
        <end position="1119"/>
    </location>
</feature>
<proteinExistence type="predicted"/>
<dbReference type="EMBL" id="CAXAMM010043911">
    <property type="protein sequence ID" value="CAK9112307.1"/>
    <property type="molecule type" value="Genomic_DNA"/>
</dbReference>
<gene>
    <name evidence="2" type="ORF">SCF082_LOCUS52075</name>
</gene>
<dbReference type="Proteomes" id="UP001642464">
    <property type="component" value="Unassembled WGS sequence"/>
</dbReference>
<feature type="compositionally biased region" description="Low complexity" evidence="1">
    <location>
        <begin position="391"/>
        <end position="405"/>
    </location>
</feature>
<evidence type="ECO:0000256" key="1">
    <source>
        <dbReference type="SAM" id="MobiDB-lite"/>
    </source>
</evidence>
<accession>A0ABP0SIW9</accession>
<protein>
    <submittedName>
        <fullName evidence="2">Uncharacterized protein</fullName>
    </submittedName>
</protein>
<name>A0ABP0SIW9_9DINO</name>
<sequence length="1119" mass="124628">RRKKVSARSGWTSRELEVMGKGKAKGEKAAAGSGLAQGPRVEARKAVSDYPRGRVEDDGVDAERVLLLDAEKRDWARVEVLPEWEEKEEGKADEGAIAQRELVIGCEQAFEEDSELEWRPAAQVFDQVALHEGDDQAFEVGSAVAKSHNGEIASLLAVSQLFQEEIGTSFLWDRIEPRESPATDGEENSRQVFAVKVFIDGEPRQILVDDQVVVNKTTGTVISSCIVHETTLEEAQVEEGAEHDQGKDTGTPSEVTTHSKAFLWPCILEKVLHYLERHTNHAPLKRSPFSLFNEWICTMQRPVFACNKSYGSDDVPRDIDWSRLRKPKRSKFYFKSWDDFIMAKAEATKADDPQALGLLEAAEKDAQERKAAHEHAAEEERLRQQEEAEAAADQPDAEAAGAPRPRISKKRSKRKGKRDPFLPFDQSRYDAASQAYETYLSSVINAFAAKRSRIDLVETSAEGLVVSARMTRKLESVASSLEEGEANHDLRARIELYAAAEWWTGECMLLPKTAYAVKEINQEEVCLHGVVGSCSGQVDPSVDLTFWLSLESLMLHPSLRWSVFKPVAASMPRAVLHDHLQVVDATQWKRSCVGNCTAFFIQDHRSQQEAQDGIEEPAVESVPVTIVLSADACCLASSQSVTMFLQKVAHQELGDFLQVFRRPGVLPSKDLTQFVVDLRKGIDAFEVEVEPGALYVCRLVSAEGASVQIWTHSEELKPVFEPLLQGWKSLNPAHDECCLKTVSQDFPSTWIGDWQVAARYSFRSQGNHDADFSVAAQLSLDDSKTCRCLFLFMVNKETGETRQLNTLEHNGEWAAPVTCEPTASYELVLVVESTDRQHIPAGTFVLRVASNAPIEDLQAKQTQGLQKYTGTYLPNRSALLFRDYLETVPGSLSLRLETRAAHPDLVLELVLQDVQQQLNSCAIGTPGDRVLASARTCKHSGRPDSKVADLHWTPGEIAGCGRTNETQRLVLQGRLAPVDQDRVSLPREPYWELEQVPIDDLAVQEQRGAEIIADWSWELFVVSSQEPALEFYRETAWEEAIRAYQATWETGHPGRRESGTNLRRHFVVNGFFAVPEGSESDVAESSGNASPGHRNNIRMASRQKLLSGSLDEDGQLKAS</sequence>
<feature type="region of interest" description="Disordered" evidence="1">
    <location>
        <begin position="1"/>
        <end position="54"/>
    </location>
</feature>
<feature type="region of interest" description="Disordered" evidence="1">
    <location>
        <begin position="364"/>
        <end position="422"/>
    </location>
</feature>
<keyword evidence="3" id="KW-1185">Reference proteome</keyword>
<evidence type="ECO:0000313" key="2">
    <source>
        <dbReference type="EMBL" id="CAK9112307.1"/>
    </source>
</evidence>
<feature type="compositionally biased region" description="Basic and acidic residues" evidence="1">
    <location>
        <begin position="41"/>
        <end position="54"/>
    </location>
</feature>
<feature type="region of interest" description="Disordered" evidence="1">
    <location>
        <begin position="235"/>
        <end position="254"/>
    </location>
</feature>
<feature type="compositionally biased region" description="Basic and acidic residues" evidence="1">
    <location>
        <begin position="364"/>
        <end position="386"/>
    </location>
</feature>
<feature type="non-terminal residue" evidence="2">
    <location>
        <position position="1"/>
    </location>
</feature>